<dbReference type="PANTHER" id="PTHR13439">
    <property type="entry name" value="CT120 PROTEIN"/>
    <property type="match status" value="1"/>
</dbReference>
<accession>A0A2P2KLV8</accession>
<dbReference type="GO" id="GO:0005783">
    <property type="term" value="C:endoplasmic reticulum"/>
    <property type="evidence" value="ECO:0007669"/>
    <property type="project" value="TreeGrafter"/>
</dbReference>
<evidence type="ECO:0000259" key="7">
    <source>
        <dbReference type="PROSITE" id="PS50922"/>
    </source>
</evidence>
<dbReference type="EMBL" id="GGEC01026204">
    <property type="protein sequence ID" value="MBX06688.1"/>
    <property type="molecule type" value="Transcribed_RNA"/>
</dbReference>
<evidence type="ECO:0000256" key="1">
    <source>
        <dbReference type="ARBA" id="ARBA00004141"/>
    </source>
</evidence>
<feature type="transmembrane region" description="Helical" evidence="6">
    <location>
        <begin position="67"/>
        <end position="85"/>
    </location>
</feature>
<keyword evidence="4 5" id="KW-0472">Membrane</keyword>
<dbReference type="SMART" id="SM00724">
    <property type="entry name" value="TLC"/>
    <property type="match status" value="1"/>
</dbReference>
<proteinExistence type="predicted"/>
<feature type="transmembrane region" description="Helical" evidence="6">
    <location>
        <begin position="20"/>
        <end position="38"/>
    </location>
</feature>
<keyword evidence="3 6" id="KW-1133">Transmembrane helix</keyword>
<dbReference type="PROSITE" id="PS50922">
    <property type="entry name" value="TLC"/>
    <property type="match status" value="1"/>
</dbReference>
<dbReference type="GO" id="GO:0055088">
    <property type="term" value="P:lipid homeostasis"/>
    <property type="evidence" value="ECO:0007669"/>
    <property type="project" value="TreeGrafter"/>
</dbReference>
<evidence type="ECO:0000256" key="5">
    <source>
        <dbReference type="PROSITE-ProRule" id="PRU00205"/>
    </source>
</evidence>
<feature type="domain" description="TLC" evidence="7">
    <location>
        <begin position="58"/>
        <end position="262"/>
    </location>
</feature>
<dbReference type="InterPro" id="IPR050846">
    <property type="entry name" value="TLCD"/>
</dbReference>
<dbReference type="EMBL" id="GGEC01026207">
    <property type="protein sequence ID" value="MBX06691.1"/>
    <property type="molecule type" value="Transcribed_RNA"/>
</dbReference>
<dbReference type="AlphaFoldDB" id="A0A2P2KLV8"/>
<dbReference type="EMBL" id="GGEC01026206">
    <property type="protein sequence ID" value="MBX06690.1"/>
    <property type="molecule type" value="Transcribed_RNA"/>
</dbReference>
<comment type="subcellular location">
    <subcellularLocation>
        <location evidence="1">Membrane</location>
        <topology evidence="1">Multi-pass membrane protein</topology>
    </subcellularLocation>
</comment>
<feature type="transmembrane region" description="Helical" evidence="6">
    <location>
        <begin position="192"/>
        <end position="215"/>
    </location>
</feature>
<evidence type="ECO:0000256" key="4">
    <source>
        <dbReference type="ARBA" id="ARBA00023136"/>
    </source>
</evidence>
<dbReference type="InterPro" id="IPR006634">
    <property type="entry name" value="TLC-dom"/>
</dbReference>
<protein>
    <submittedName>
        <fullName evidence="8">Transmembrane protein 56-B-like</fullName>
    </submittedName>
</protein>
<dbReference type="PANTHER" id="PTHR13439:SF71">
    <property type="entry name" value="EXPRESSED PROTEIN"/>
    <property type="match status" value="1"/>
</dbReference>
<keyword evidence="2 5" id="KW-0812">Transmembrane</keyword>
<evidence type="ECO:0000313" key="8">
    <source>
        <dbReference type="EMBL" id="MBX06688.1"/>
    </source>
</evidence>
<dbReference type="Pfam" id="PF03798">
    <property type="entry name" value="TRAM_LAG1_CLN8"/>
    <property type="match status" value="1"/>
</dbReference>
<feature type="transmembrane region" description="Helical" evidence="6">
    <location>
        <begin position="231"/>
        <end position="254"/>
    </location>
</feature>
<reference evidence="8" key="1">
    <citation type="submission" date="2018-02" db="EMBL/GenBank/DDBJ databases">
        <title>Rhizophora mucronata_Transcriptome.</title>
        <authorList>
            <person name="Meera S.P."/>
            <person name="Sreeshan A."/>
            <person name="Augustine A."/>
        </authorList>
    </citation>
    <scope>NUCLEOTIDE SEQUENCE</scope>
    <source>
        <tissue evidence="8">Leaf</tissue>
    </source>
</reference>
<organism evidence="8">
    <name type="scientific">Rhizophora mucronata</name>
    <name type="common">Asiatic mangrove</name>
    <dbReference type="NCBI Taxonomy" id="61149"/>
    <lineage>
        <taxon>Eukaryota</taxon>
        <taxon>Viridiplantae</taxon>
        <taxon>Streptophyta</taxon>
        <taxon>Embryophyta</taxon>
        <taxon>Tracheophyta</taxon>
        <taxon>Spermatophyta</taxon>
        <taxon>Magnoliopsida</taxon>
        <taxon>eudicotyledons</taxon>
        <taxon>Gunneridae</taxon>
        <taxon>Pentapetalae</taxon>
        <taxon>rosids</taxon>
        <taxon>fabids</taxon>
        <taxon>Malpighiales</taxon>
        <taxon>Rhizophoraceae</taxon>
        <taxon>Rhizophora</taxon>
    </lineage>
</organism>
<dbReference type="GO" id="GO:0016020">
    <property type="term" value="C:membrane"/>
    <property type="evidence" value="ECO:0007669"/>
    <property type="project" value="UniProtKB-SubCell"/>
</dbReference>
<name>A0A2P2KLV8_RHIMU</name>
<evidence type="ECO:0000256" key="3">
    <source>
        <dbReference type="ARBA" id="ARBA00022989"/>
    </source>
</evidence>
<feature type="transmembrane region" description="Helical" evidence="6">
    <location>
        <begin position="137"/>
        <end position="153"/>
    </location>
</feature>
<feature type="transmembrane region" description="Helical" evidence="6">
    <location>
        <begin position="105"/>
        <end position="130"/>
    </location>
</feature>
<evidence type="ECO:0000256" key="2">
    <source>
        <dbReference type="ARBA" id="ARBA00022692"/>
    </source>
</evidence>
<sequence length="265" mass="30306">METHHYQAGVLLKEYLLADPIMPCTSIICGIVACKMVYDVSQLLSAVHFKSYSNLTQMQRIEWNNRAISTFHAIFIAIVSLYLVFCSELYSDQHHGGLITFRSSPLSTFVLGVSVGYFIADLGMIVWFYPSLGGMEYVIHHLLSMIAVAYAMLTGEGQLYTYMVLISETTTPGINLRWYLDTAGMKRSRAYLVNGVVIFFAWLVARIFLFIYLFYHIHLHFNQVKQMQTSGLFLVLLVPVVLSVMNLIWFVKIFKGMKKTLAKRH</sequence>
<evidence type="ECO:0000256" key="6">
    <source>
        <dbReference type="SAM" id="Phobius"/>
    </source>
</evidence>
<feature type="transmembrane region" description="Helical" evidence="6">
    <location>
        <begin position="159"/>
        <end position="180"/>
    </location>
</feature>
<dbReference type="EMBL" id="GGEC01026203">
    <property type="protein sequence ID" value="MBX06687.1"/>
    <property type="molecule type" value="Transcribed_RNA"/>
</dbReference>